<evidence type="ECO:0000259" key="12">
    <source>
        <dbReference type="Pfam" id="PF01435"/>
    </source>
</evidence>
<accession>A0A0S2KM00</accession>
<organism evidence="13 14">
    <name type="scientific">Hoylesella enoeca</name>
    <dbReference type="NCBI Taxonomy" id="76123"/>
    <lineage>
        <taxon>Bacteria</taxon>
        <taxon>Pseudomonadati</taxon>
        <taxon>Bacteroidota</taxon>
        <taxon>Bacteroidia</taxon>
        <taxon>Bacteroidales</taxon>
        <taxon>Prevotellaceae</taxon>
        <taxon>Hoylesella</taxon>
    </lineage>
</organism>
<keyword evidence="14" id="KW-1185">Reference proteome</keyword>
<keyword evidence="2 10" id="KW-0645">Protease</keyword>
<feature type="transmembrane region" description="Helical" evidence="11">
    <location>
        <begin position="182"/>
        <end position="205"/>
    </location>
</feature>
<feature type="domain" description="Peptidase M48" evidence="12">
    <location>
        <begin position="104"/>
        <end position="333"/>
    </location>
</feature>
<dbReference type="CDD" id="cd07340">
    <property type="entry name" value="M48B_Htpx_like"/>
    <property type="match status" value="1"/>
</dbReference>
<keyword evidence="3 11" id="KW-0812">Transmembrane</keyword>
<dbReference type="PANTHER" id="PTHR43221">
    <property type="entry name" value="PROTEASE HTPX"/>
    <property type="match status" value="1"/>
</dbReference>
<dbReference type="GO" id="GO:0046872">
    <property type="term" value="F:metal ion binding"/>
    <property type="evidence" value="ECO:0007669"/>
    <property type="project" value="UniProtKB-KW"/>
</dbReference>
<comment type="cofactor">
    <cofactor evidence="10">
        <name>Zn(2+)</name>
        <dbReference type="ChEBI" id="CHEBI:29105"/>
    </cofactor>
    <text evidence="10">Binds 1 zinc ion per subunit.</text>
</comment>
<keyword evidence="8 10" id="KW-0482">Metalloprotease</keyword>
<feature type="transmembrane region" description="Helical" evidence="11">
    <location>
        <begin position="225"/>
        <end position="248"/>
    </location>
</feature>
<evidence type="ECO:0000256" key="9">
    <source>
        <dbReference type="ARBA" id="ARBA00023136"/>
    </source>
</evidence>
<keyword evidence="5 10" id="KW-0378">Hydrolase</keyword>
<evidence type="ECO:0000256" key="4">
    <source>
        <dbReference type="ARBA" id="ARBA00022723"/>
    </source>
</evidence>
<evidence type="ECO:0000256" key="11">
    <source>
        <dbReference type="SAM" id="Phobius"/>
    </source>
</evidence>
<evidence type="ECO:0000256" key="8">
    <source>
        <dbReference type="ARBA" id="ARBA00023049"/>
    </source>
</evidence>
<dbReference type="GO" id="GO:0006508">
    <property type="term" value="P:proteolysis"/>
    <property type="evidence" value="ECO:0007669"/>
    <property type="project" value="UniProtKB-KW"/>
</dbReference>
<evidence type="ECO:0000256" key="6">
    <source>
        <dbReference type="ARBA" id="ARBA00022833"/>
    </source>
</evidence>
<keyword evidence="7 11" id="KW-1133">Transmembrane helix</keyword>
<evidence type="ECO:0000313" key="13">
    <source>
        <dbReference type="EMBL" id="ALO49309.1"/>
    </source>
</evidence>
<name>A0A0S2KM00_9BACT</name>
<feature type="transmembrane region" description="Helical" evidence="11">
    <location>
        <begin position="20"/>
        <end position="44"/>
    </location>
</feature>
<evidence type="ECO:0000256" key="5">
    <source>
        <dbReference type="ARBA" id="ARBA00022801"/>
    </source>
</evidence>
<evidence type="ECO:0000256" key="3">
    <source>
        <dbReference type="ARBA" id="ARBA00022692"/>
    </source>
</evidence>
<dbReference type="InterPro" id="IPR001915">
    <property type="entry name" value="Peptidase_M48"/>
</dbReference>
<evidence type="ECO:0000313" key="14">
    <source>
        <dbReference type="Proteomes" id="UP000056252"/>
    </source>
</evidence>
<dbReference type="Pfam" id="PF01435">
    <property type="entry name" value="Peptidase_M48"/>
    <property type="match status" value="1"/>
</dbReference>
<dbReference type="InterPro" id="IPR050083">
    <property type="entry name" value="HtpX_protease"/>
</dbReference>
<gene>
    <name evidence="13" type="ORF">AS203_09585</name>
</gene>
<reference evidence="14" key="1">
    <citation type="submission" date="2015-11" db="EMBL/GenBank/DDBJ databases">
        <authorList>
            <person name="Holder M.E."/>
            <person name="Ajami N.J."/>
            <person name="Petrosino J.F."/>
        </authorList>
    </citation>
    <scope>NUCLEOTIDE SEQUENCE [LARGE SCALE GENOMIC DNA]</scope>
    <source>
        <strain evidence="14">F0113</strain>
    </source>
</reference>
<keyword evidence="6 10" id="KW-0862">Zinc</keyword>
<dbReference type="RefSeq" id="WP_025066365.1">
    <property type="nucleotide sequence ID" value="NZ_CP013195.1"/>
</dbReference>
<dbReference type="eggNOG" id="COG0501">
    <property type="taxonomic scope" value="Bacteria"/>
</dbReference>
<protein>
    <submittedName>
        <fullName evidence="13">Protease</fullName>
    </submittedName>
</protein>
<dbReference type="Gene3D" id="3.30.2010.10">
    <property type="entry name" value="Metalloproteases ('zincins'), catalytic domain"/>
    <property type="match status" value="1"/>
</dbReference>
<keyword evidence="9 11" id="KW-0472">Membrane</keyword>
<dbReference type="GO" id="GO:0004222">
    <property type="term" value="F:metalloendopeptidase activity"/>
    <property type="evidence" value="ECO:0007669"/>
    <property type="project" value="InterPro"/>
</dbReference>
<feature type="transmembrane region" description="Helical" evidence="11">
    <location>
        <begin position="64"/>
        <end position="86"/>
    </location>
</feature>
<dbReference type="PANTHER" id="PTHR43221:SF2">
    <property type="entry name" value="PROTEASE HTPX HOMOLOG"/>
    <property type="match status" value="1"/>
</dbReference>
<dbReference type="Proteomes" id="UP000056252">
    <property type="component" value="Chromosome"/>
</dbReference>
<evidence type="ECO:0000256" key="7">
    <source>
        <dbReference type="ARBA" id="ARBA00022989"/>
    </source>
</evidence>
<evidence type="ECO:0000256" key="1">
    <source>
        <dbReference type="ARBA" id="ARBA00022475"/>
    </source>
</evidence>
<proteinExistence type="inferred from homology"/>
<evidence type="ECO:0000256" key="2">
    <source>
        <dbReference type="ARBA" id="ARBA00022670"/>
    </source>
</evidence>
<dbReference type="KEGG" id="peo:AS203_09585"/>
<dbReference type="AlphaFoldDB" id="A0A0S2KM00"/>
<dbReference type="STRING" id="76123.AS203_09585"/>
<evidence type="ECO:0000256" key="10">
    <source>
        <dbReference type="RuleBase" id="RU003983"/>
    </source>
</evidence>
<dbReference type="EMBL" id="CP013195">
    <property type="protein sequence ID" value="ALO49309.1"/>
    <property type="molecule type" value="Genomic_DNA"/>
</dbReference>
<sequence>MKYVGMQTQIQRNNQLSLLLLLLFPVIILATVWAFLALIDFAGVSYYDEYGEAVHKLDVQVVNSYFLTAIPWVIGGVLLWFIIAFFTNTAMIRQATGARPLSRKENPRVYNIIENLCMTCNMDMPKINVVDDPQLNAFASGIDKNSYTVTVTTGLLDLLTDEELAGVLGHELTHIRNHDTRLLITSIIFVGIVSTVMSLIVRILYNMFIFGGGNRRSNSKSGNNGAGIIVVMLIGLVCCAVAYFFTLLTRFAISRRREYMADAGGAELCGNPLALASALRKISRDPGLDQVGREDVAQLFIIHPDEMSTGLLGFMDSLFSTHPDTERRIEILEQF</sequence>
<keyword evidence="4" id="KW-0479">Metal-binding</keyword>
<comment type="similarity">
    <text evidence="10">Belongs to the peptidase M48 family.</text>
</comment>
<keyword evidence="1" id="KW-1003">Cell membrane</keyword>